<dbReference type="PANTHER" id="PTHR43611">
    <property type="entry name" value="ALPHA-D-GLUCOSE 1-PHOSPHATE PHOSPHATASE"/>
    <property type="match status" value="1"/>
</dbReference>
<dbReference type="RefSeq" id="WP_131156652.1">
    <property type="nucleotide sequence ID" value="NZ_CP036402.1"/>
</dbReference>
<keyword evidence="2" id="KW-1185">Reference proteome</keyword>
<accession>A0A411YKF4</accession>
<evidence type="ECO:0000313" key="1">
    <source>
        <dbReference type="EMBL" id="QBI21660.1"/>
    </source>
</evidence>
<dbReference type="Proteomes" id="UP000291469">
    <property type="component" value="Chromosome"/>
</dbReference>
<dbReference type="InterPro" id="IPR036412">
    <property type="entry name" value="HAD-like_sf"/>
</dbReference>
<dbReference type="OrthoDB" id="9797415at2"/>
<dbReference type="InterPro" id="IPR023214">
    <property type="entry name" value="HAD_sf"/>
</dbReference>
<sequence length="202" mass="23236">MAPTAVVFDVGGVLLDWDPRHLYRKLIPDRDEREWFLAHVCNPEWNAQQDRGRPFVDAIAERQAAFPAYRELIAAYWERWDEMLGGPLVGTVAVLDQLERAGVACYALTNFSNETWPRAFRRYPWLGRFAGIVISGRERVVKPDVRIYQRLIARYWLDPAETVLIDDRPENVAAAERIGFQALQFVSPIGLREDLRSHGLSV</sequence>
<dbReference type="InterPro" id="IPR023198">
    <property type="entry name" value="PGP-like_dom2"/>
</dbReference>
<dbReference type="Gene3D" id="3.40.50.1000">
    <property type="entry name" value="HAD superfamily/HAD-like"/>
    <property type="match status" value="1"/>
</dbReference>
<dbReference type="EMBL" id="CP036402">
    <property type="protein sequence ID" value="QBI21660.1"/>
    <property type="molecule type" value="Genomic_DNA"/>
</dbReference>
<name>A0A411YKF4_9ACTN</name>
<dbReference type="PRINTS" id="PR00413">
    <property type="entry name" value="HADHALOGNASE"/>
</dbReference>
<dbReference type="Pfam" id="PF00702">
    <property type="entry name" value="Hydrolase"/>
    <property type="match status" value="1"/>
</dbReference>
<gene>
    <name evidence="1" type="ORF">ER308_20205</name>
</gene>
<reference evidence="1 2" key="1">
    <citation type="submission" date="2019-01" db="EMBL/GenBank/DDBJ databases">
        <title>Egibacter rhizosphaerae EGI 80759T.</title>
        <authorList>
            <person name="Chen D.-D."/>
            <person name="Tian Y."/>
            <person name="Jiao J.-Y."/>
            <person name="Zhang X.-T."/>
            <person name="Zhang Y.-G."/>
            <person name="Zhang Y."/>
            <person name="Xiao M."/>
            <person name="Shu W.-S."/>
            <person name="Li W.-J."/>
        </authorList>
    </citation>
    <scope>NUCLEOTIDE SEQUENCE [LARGE SCALE GENOMIC DNA]</scope>
    <source>
        <strain evidence="1 2">EGI 80759</strain>
    </source>
</reference>
<organism evidence="1 2">
    <name type="scientific">Egibacter rhizosphaerae</name>
    <dbReference type="NCBI Taxonomy" id="1670831"/>
    <lineage>
        <taxon>Bacteria</taxon>
        <taxon>Bacillati</taxon>
        <taxon>Actinomycetota</taxon>
        <taxon>Nitriliruptoria</taxon>
        <taxon>Egibacterales</taxon>
        <taxon>Egibacteraceae</taxon>
        <taxon>Egibacter</taxon>
    </lineage>
</organism>
<dbReference type="NCBIfam" id="TIGR01509">
    <property type="entry name" value="HAD-SF-IA-v3"/>
    <property type="match status" value="1"/>
</dbReference>
<dbReference type="SFLD" id="SFLDG01129">
    <property type="entry name" value="C1.5:_HAD__Beta-PGM__Phosphata"/>
    <property type="match status" value="1"/>
</dbReference>
<evidence type="ECO:0000313" key="2">
    <source>
        <dbReference type="Proteomes" id="UP000291469"/>
    </source>
</evidence>
<dbReference type="SUPFAM" id="SSF56784">
    <property type="entry name" value="HAD-like"/>
    <property type="match status" value="1"/>
</dbReference>
<dbReference type="InterPro" id="IPR006439">
    <property type="entry name" value="HAD-SF_hydro_IA"/>
</dbReference>
<dbReference type="AlphaFoldDB" id="A0A411YKF4"/>
<dbReference type="CDD" id="cd02603">
    <property type="entry name" value="HAD_sEH-N_like"/>
    <property type="match status" value="1"/>
</dbReference>
<protein>
    <submittedName>
        <fullName evidence="1">HAD family phosphatase</fullName>
    </submittedName>
</protein>
<dbReference type="KEGG" id="erz:ER308_20205"/>
<proteinExistence type="predicted"/>
<dbReference type="SFLD" id="SFLDS00003">
    <property type="entry name" value="Haloacid_Dehalogenase"/>
    <property type="match status" value="1"/>
</dbReference>
<dbReference type="Gene3D" id="1.10.150.240">
    <property type="entry name" value="Putative phosphatase, domain 2"/>
    <property type="match status" value="1"/>
</dbReference>
<dbReference type="PANTHER" id="PTHR43611:SF3">
    <property type="entry name" value="FLAVIN MONONUCLEOTIDE HYDROLASE 1, CHLOROPLATIC"/>
    <property type="match status" value="1"/>
</dbReference>